<proteinExistence type="predicted"/>
<gene>
    <name evidence="1" type="ORF">SPIL2461_LOCUS14032</name>
</gene>
<organism evidence="1 2">
    <name type="scientific">Symbiodinium pilosum</name>
    <name type="common">Dinoflagellate</name>
    <dbReference type="NCBI Taxonomy" id="2952"/>
    <lineage>
        <taxon>Eukaryota</taxon>
        <taxon>Sar</taxon>
        <taxon>Alveolata</taxon>
        <taxon>Dinophyceae</taxon>
        <taxon>Suessiales</taxon>
        <taxon>Symbiodiniaceae</taxon>
        <taxon>Symbiodinium</taxon>
    </lineage>
</organism>
<dbReference type="EMBL" id="CAJNIZ010031753">
    <property type="protein sequence ID" value="CAE7532435.1"/>
    <property type="molecule type" value="Genomic_DNA"/>
</dbReference>
<feature type="non-terminal residue" evidence="1">
    <location>
        <position position="193"/>
    </location>
</feature>
<evidence type="ECO:0000313" key="2">
    <source>
        <dbReference type="Proteomes" id="UP000649617"/>
    </source>
</evidence>
<protein>
    <submittedName>
        <fullName evidence="1">Uncharacterized protein</fullName>
    </submittedName>
</protein>
<dbReference type="AlphaFoldDB" id="A0A812TLT2"/>
<accession>A0A812TLT2</accession>
<dbReference type="Proteomes" id="UP000649617">
    <property type="component" value="Unassembled WGS sequence"/>
</dbReference>
<comment type="caution">
    <text evidence="1">The sequence shown here is derived from an EMBL/GenBank/DDBJ whole genome shotgun (WGS) entry which is preliminary data.</text>
</comment>
<reference evidence="1" key="1">
    <citation type="submission" date="2021-02" db="EMBL/GenBank/DDBJ databases">
        <authorList>
            <person name="Dougan E. K."/>
            <person name="Rhodes N."/>
            <person name="Thang M."/>
            <person name="Chan C."/>
        </authorList>
    </citation>
    <scope>NUCLEOTIDE SEQUENCE</scope>
</reference>
<name>A0A812TLT2_SYMPI</name>
<sequence>MRLFGGRRGKSLRNRAREWAAFRERLQATHGESWPGDVGRILRYLEERHEIKPIGKSVPKALLASIALLETIGQVAPDTRFSSDPILVETVRSWTADLEAATPGVKQAPLYTIAIMLSMELLLCATSQALGLRFVAFCGLLMTWSTLRADDLQHVEIKSVRTKTSGPGRKVGELFAYISRSAGLSGFDWLTEG</sequence>
<evidence type="ECO:0000313" key="1">
    <source>
        <dbReference type="EMBL" id="CAE7532435.1"/>
    </source>
</evidence>
<dbReference type="OrthoDB" id="440090at2759"/>
<keyword evidence="2" id="KW-1185">Reference proteome</keyword>